<dbReference type="PANTHER" id="PTHR47964">
    <property type="entry name" value="ATP-DEPENDENT DNA HELICASE HOMOLOG RECG, CHLOROPLASTIC"/>
    <property type="match status" value="1"/>
</dbReference>
<sequence>MPLQLGAELTELKGVGPKLLEKLHKLGLFVIQDLLLHLPLRYQDKTRLLAIESLLPGSEVQTEGAIISQAMTRGGRNSLVVKIQSLGGAVLTLRFFHYHYRQAQSFVRGKHLRVFGEARLGPNGLEMVHPAYQFIDPSNPPALESTLTPVYPTTEGLGQPSFLKLISQALSALKPHPLDELLPKALLEELQLPTLTHALFTLHQPQADDDLIAIKQFRHPAQQRLIVEEMISQQIGLQKLRQQEQKRSAPVFPSSRRVNELLASLPFSLTSAQQRVLQEIQHDLQRPHPMQRLVQGDVGSGKTVIAALAAIQAADADFQVAVMAPTEILAEQHLNAFQEWLEPLGIEVAWLNGRMKAAERRYQLARIENGDAQVVIGTHALFQNAVNFQKLGLAIIDEQHRFGVHQRLALQQKGQSIILEGETDEVLSTTSNQTAHEHRKPDSMGRAEGDNLLKVEAGKPRAAEFTNSVNEQRKPESNKEMVQNRLSEVHPHQLIMTATPIPRTLAMTAYGDLDLSIIDELPPGRKPIDTAVINNNKRFEVMEHLYQRCKDGVQAYWVCPLIEESELLHAQAAEVTANQFSERWPDLRIGLVHGRLKGEQKALVMQAFKAHELDLLVATTVIEVGVNVPNASLMIIENAERLGLAQLHQLRGRVGRGDKQSHCVLLYQSPLSETGKARLNIMRETNDGFRIAEEDLNLRGPGEILGTRQTGGLQFRIADLKRDSRWVPVAKQWSEQIVTSNAPLAEALQNRWIGQKLDYQHA</sequence>
<dbReference type="PANTHER" id="PTHR47964:SF1">
    <property type="entry name" value="ATP-DEPENDENT DNA HELICASE HOMOLOG RECG, CHLOROPLASTIC"/>
    <property type="match status" value="1"/>
</dbReference>
<dbReference type="Gene3D" id="3.40.50.300">
    <property type="entry name" value="P-loop containing nucleotide triphosphate hydrolases"/>
    <property type="match status" value="3"/>
</dbReference>
<evidence type="ECO:0000256" key="7">
    <source>
        <dbReference type="ARBA" id="ARBA00023204"/>
    </source>
</evidence>
<dbReference type="SUPFAM" id="SSF52540">
    <property type="entry name" value="P-loop containing nucleoside triphosphate hydrolases"/>
    <property type="match status" value="2"/>
</dbReference>
<dbReference type="InterPro" id="IPR045562">
    <property type="entry name" value="RecG_dom3_C"/>
</dbReference>
<dbReference type="CDD" id="cd17992">
    <property type="entry name" value="DEXHc_RecG"/>
    <property type="match status" value="1"/>
</dbReference>
<accession>A0ABS0C0B5</accession>
<dbReference type="RefSeq" id="WP_185978923.1">
    <property type="nucleotide sequence ID" value="NZ_JACBGI020000027.1"/>
</dbReference>
<evidence type="ECO:0000256" key="2">
    <source>
        <dbReference type="ARBA" id="ARBA00022763"/>
    </source>
</evidence>
<keyword evidence="6" id="KW-0238">DNA-binding</keyword>
<protein>
    <recommendedName>
        <fullName evidence="8">Probable DNA 3'-5' helicase RecG</fullName>
    </recommendedName>
</protein>
<gene>
    <name evidence="11" type="ORF">H8792_010535</name>
</gene>
<dbReference type="InterPro" id="IPR033454">
    <property type="entry name" value="RecG_wedge"/>
</dbReference>
<keyword evidence="1" id="KW-0547">Nucleotide-binding</keyword>
<reference evidence="11 12" key="1">
    <citation type="submission" date="2020-11" db="EMBL/GenBank/DDBJ databases">
        <title>Sulfur oxidizing isolate from Hospital Hole Sinkhole.</title>
        <authorList>
            <person name="Scott K.M."/>
        </authorList>
    </citation>
    <scope>NUCLEOTIDE SEQUENCE [LARGE SCALE GENOMIC DNA]</scope>
    <source>
        <strain evidence="11 12">HH1</strain>
    </source>
</reference>
<dbReference type="Proteomes" id="UP001193680">
    <property type="component" value="Unassembled WGS sequence"/>
</dbReference>
<dbReference type="CDD" id="cd04488">
    <property type="entry name" value="RecG_wedge_OBF"/>
    <property type="match status" value="1"/>
</dbReference>
<dbReference type="Pfam" id="PF00271">
    <property type="entry name" value="Helicase_C"/>
    <property type="match status" value="1"/>
</dbReference>
<evidence type="ECO:0000313" key="12">
    <source>
        <dbReference type="Proteomes" id="UP001193680"/>
    </source>
</evidence>
<dbReference type="InterPro" id="IPR001650">
    <property type="entry name" value="Helicase_C-like"/>
</dbReference>
<dbReference type="Pfam" id="PF17191">
    <property type="entry name" value="RecG_wedge"/>
    <property type="match status" value="1"/>
</dbReference>
<evidence type="ECO:0000256" key="6">
    <source>
        <dbReference type="ARBA" id="ARBA00023125"/>
    </source>
</evidence>
<evidence type="ECO:0000256" key="8">
    <source>
        <dbReference type="ARBA" id="ARBA00049819"/>
    </source>
</evidence>
<dbReference type="SUPFAM" id="SSF50249">
    <property type="entry name" value="Nucleic acid-binding proteins"/>
    <property type="match status" value="1"/>
</dbReference>
<dbReference type="PROSITE" id="PS51194">
    <property type="entry name" value="HELICASE_CTER"/>
    <property type="match status" value="1"/>
</dbReference>
<evidence type="ECO:0000256" key="4">
    <source>
        <dbReference type="ARBA" id="ARBA00022806"/>
    </source>
</evidence>
<proteinExistence type="predicted"/>
<evidence type="ECO:0000256" key="3">
    <source>
        <dbReference type="ARBA" id="ARBA00022801"/>
    </source>
</evidence>
<dbReference type="GO" id="GO:0004386">
    <property type="term" value="F:helicase activity"/>
    <property type="evidence" value="ECO:0007669"/>
    <property type="project" value="UniProtKB-KW"/>
</dbReference>
<dbReference type="Gene3D" id="2.40.50.140">
    <property type="entry name" value="Nucleic acid-binding proteins"/>
    <property type="match status" value="1"/>
</dbReference>
<evidence type="ECO:0000256" key="5">
    <source>
        <dbReference type="ARBA" id="ARBA00022840"/>
    </source>
</evidence>
<evidence type="ECO:0000259" key="9">
    <source>
        <dbReference type="PROSITE" id="PS51192"/>
    </source>
</evidence>
<keyword evidence="7" id="KW-0234">DNA repair</keyword>
<keyword evidence="4 11" id="KW-0347">Helicase</keyword>
<dbReference type="InterPro" id="IPR012340">
    <property type="entry name" value="NA-bd_OB-fold"/>
</dbReference>
<dbReference type="InterPro" id="IPR011545">
    <property type="entry name" value="DEAD/DEAH_box_helicase_dom"/>
</dbReference>
<dbReference type="EMBL" id="JACBGI020000027">
    <property type="protein sequence ID" value="MBF6058778.1"/>
    <property type="molecule type" value="Genomic_DNA"/>
</dbReference>
<dbReference type="InterPro" id="IPR047112">
    <property type="entry name" value="RecG/Mfd"/>
</dbReference>
<feature type="domain" description="Helicase C-terminal" evidence="10">
    <location>
        <begin position="541"/>
        <end position="697"/>
    </location>
</feature>
<dbReference type="InterPro" id="IPR027417">
    <property type="entry name" value="P-loop_NTPase"/>
</dbReference>
<organism evidence="11 12">
    <name type="scientific">Thiomicrorhabdus heinhorstiae</name>
    <dbReference type="NCBI Taxonomy" id="2748010"/>
    <lineage>
        <taxon>Bacteria</taxon>
        <taxon>Pseudomonadati</taxon>
        <taxon>Pseudomonadota</taxon>
        <taxon>Gammaproteobacteria</taxon>
        <taxon>Thiotrichales</taxon>
        <taxon>Piscirickettsiaceae</taxon>
        <taxon>Thiomicrorhabdus</taxon>
    </lineage>
</organism>
<dbReference type="SMART" id="SM00487">
    <property type="entry name" value="DEXDc"/>
    <property type="match status" value="1"/>
</dbReference>
<name>A0ABS0C0B5_9GAMM</name>
<dbReference type="SMART" id="SM00490">
    <property type="entry name" value="HELICc"/>
    <property type="match status" value="1"/>
</dbReference>
<keyword evidence="3" id="KW-0378">Hydrolase</keyword>
<dbReference type="Pfam" id="PF00270">
    <property type="entry name" value="DEAD"/>
    <property type="match status" value="1"/>
</dbReference>
<evidence type="ECO:0000256" key="1">
    <source>
        <dbReference type="ARBA" id="ARBA00022741"/>
    </source>
</evidence>
<dbReference type="InterPro" id="IPR014001">
    <property type="entry name" value="Helicase_ATP-bd"/>
</dbReference>
<evidence type="ECO:0000313" key="11">
    <source>
        <dbReference type="EMBL" id="MBF6058778.1"/>
    </source>
</evidence>
<keyword evidence="12" id="KW-1185">Reference proteome</keyword>
<dbReference type="Pfam" id="PF19833">
    <property type="entry name" value="RecG_dom3_C"/>
    <property type="match status" value="1"/>
</dbReference>
<keyword evidence="5" id="KW-0067">ATP-binding</keyword>
<dbReference type="PROSITE" id="PS51192">
    <property type="entry name" value="HELICASE_ATP_BIND_1"/>
    <property type="match status" value="1"/>
</dbReference>
<feature type="domain" description="Helicase ATP-binding" evidence="9">
    <location>
        <begin position="283"/>
        <end position="518"/>
    </location>
</feature>
<evidence type="ECO:0000259" key="10">
    <source>
        <dbReference type="PROSITE" id="PS51194"/>
    </source>
</evidence>
<keyword evidence="2" id="KW-0227">DNA damage</keyword>
<comment type="caution">
    <text evidence="11">The sequence shown here is derived from an EMBL/GenBank/DDBJ whole genome shotgun (WGS) entry which is preliminary data.</text>
</comment>